<protein>
    <recommendedName>
        <fullName evidence="4">Secreted or membrane protein</fullName>
    </recommendedName>
</protein>
<feature type="region of interest" description="Disordered" evidence="1">
    <location>
        <begin position="26"/>
        <end position="113"/>
    </location>
</feature>
<evidence type="ECO:0000313" key="2">
    <source>
        <dbReference type="EMBL" id="MCQ4614347.1"/>
    </source>
</evidence>
<name>A0ABD4TPV8_9CORY</name>
<dbReference type="CDD" id="cd21904">
    <property type="entry name" value="TtfA-like"/>
    <property type="match status" value="1"/>
</dbReference>
<dbReference type="Proteomes" id="UP001205080">
    <property type="component" value="Unassembled WGS sequence"/>
</dbReference>
<dbReference type="InterPro" id="IPR049726">
    <property type="entry name" value="TtfA-like_core"/>
</dbReference>
<organism evidence="2 3">
    <name type="scientific">Corynebacterium pseudogenitalium</name>
    <dbReference type="NCBI Taxonomy" id="38303"/>
    <lineage>
        <taxon>Bacteria</taxon>
        <taxon>Bacillati</taxon>
        <taxon>Actinomycetota</taxon>
        <taxon>Actinomycetes</taxon>
        <taxon>Mycobacteriales</taxon>
        <taxon>Corynebacteriaceae</taxon>
        <taxon>Corynebacterium</taxon>
    </lineage>
</organism>
<feature type="compositionally biased region" description="Acidic residues" evidence="1">
    <location>
        <begin position="40"/>
        <end position="88"/>
    </location>
</feature>
<feature type="compositionally biased region" description="Basic and acidic residues" evidence="1">
    <location>
        <begin position="374"/>
        <end position="384"/>
    </location>
</feature>
<evidence type="ECO:0000313" key="3">
    <source>
        <dbReference type="Proteomes" id="UP001205080"/>
    </source>
</evidence>
<evidence type="ECO:0008006" key="4">
    <source>
        <dbReference type="Google" id="ProtNLM"/>
    </source>
</evidence>
<proteinExistence type="predicted"/>
<dbReference type="AlphaFoldDB" id="A0ABD4TPV8"/>
<sequence>MAYVLFGLAALLVVAAVWLWFAPASPSLSTPPPPPAEPSPEAEPDVEPEAEQEPALEVEEEPEPEPEPAPEPEPQLELEQAPEPEPEPEPTPAPEPAPKRPHRMSGLQLPGASRRERRLWAEQHGFRFSKVDEYLVDEWHRGAAASGAEPRDVVAGQVYGHDVRVVDLGGVTVVAVATGEVSDIVVDMRRPQFQADSSADLVLVETVEGFELFTNEPGPVLRFIDVRVRTALREMPESVCAVWCEQDWVLAQLERGSTPQDWEDTFAPLALLADAARTLPPREAAALAPVLGAEEALEPETPQVQRPEEPLELPTRVTGGGFGELEDHEVGADSVAPIADGSPADDGAQLYDLTRVRREQQPSTIFNDTSDTPDTEKEPTDHER</sequence>
<accession>A0ABD4TPV8</accession>
<gene>
    <name evidence="2" type="ORF">KBX22_06320</name>
</gene>
<dbReference type="EMBL" id="JAGPYW010000005">
    <property type="protein sequence ID" value="MCQ4614347.1"/>
    <property type="molecule type" value="Genomic_DNA"/>
</dbReference>
<feature type="compositionally biased region" description="Polar residues" evidence="1">
    <location>
        <begin position="361"/>
        <end position="372"/>
    </location>
</feature>
<evidence type="ECO:0000256" key="1">
    <source>
        <dbReference type="SAM" id="MobiDB-lite"/>
    </source>
</evidence>
<reference evidence="2 3" key="1">
    <citation type="submission" date="2021-04" db="EMBL/GenBank/DDBJ databases">
        <title>Corynebacterium genitalium sp. nov. and Corynebacterium genitalium sp. nov., two new species of the genus Corynebacterium.</title>
        <authorList>
            <person name="Jaen-Luchoro D."/>
            <person name="Pinyeiro-Iglesias B."/>
            <person name="Al-Shaer S."/>
            <person name="Karlsson R."/>
            <person name="Gonzales-Siles L."/>
            <person name="Cardew S."/>
            <person name="Jensie-Markopolous S."/>
            <person name="Ohlen M."/>
            <person name="Inganas E."/>
            <person name="Moore E.R.B."/>
        </authorList>
    </citation>
    <scope>NUCLEOTIDE SEQUENCE [LARGE SCALE GENOMIC DNA]</scope>
    <source>
        <strain evidence="2 3">CCUG 55013</strain>
    </source>
</reference>
<feature type="region of interest" description="Disordered" evidence="1">
    <location>
        <begin position="298"/>
        <end position="384"/>
    </location>
</feature>
<comment type="caution">
    <text evidence="2">The sequence shown here is derived from an EMBL/GenBank/DDBJ whole genome shotgun (WGS) entry which is preliminary data.</text>
</comment>
<feature type="compositionally biased region" description="Pro residues" evidence="1">
    <location>
        <begin position="29"/>
        <end position="38"/>
    </location>
</feature>